<feature type="transmembrane region" description="Helical" evidence="1">
    <location>
        <begin position="21"/>
        <end position="40"/>
    </location>
</feature>
<keyword evidence="1" id="KW-1133">Transmembrane helix</keyword>
<protein>
    <submittedName>
        <fullName evidence="2">Uncharacterized protein</fullName>
    </submittedName>
</protein>
<dbReference type="Pfam" id="PF19578">
    <property type="entry name" value="DUF6090"/>
    <property type="match status" value="1"/>
</dbReference>
<keyword evidence="3" id="KW-1185">Reference proteome</keyword>
<dbReference type="RefSeq" id="WP_146192584.1">
    <property type="nucleotide sequence ID" value="NZ_QGGP01000008.1"/>
</dbReference>
<dbReference type="EMBL" id="QGGP01000008">
    <property type="protein sequence ID" value="PWK17503.1"/>
    <property type="molecule type" value="Genomic_DNA"/>
</dbReference>
<sequence length="255" mass="29559">MIKFFRRIRQNLLNEGKTTRYFKYAIGEIILVVIGILIALQINNWNELRKADVEEQRALHNIYRDFIKNKDILVEVKTNSLLIINSGIQILNHTGAKSKPESENILNELLNKLYNSSPYYPQNGFLDDLLSSGKLGIFKNVELRNLLSSWKPEVEILEEMFHSLDTSEDILNTYILEHGSWLNADQVTEEARNVKFPKSGFKVDNRDLLNALLFENLVENLVIAADNYYSTQQKTEKLLDKIIELLESEIEKNND</sequence>
<name>A0A316DLA4_9FLAO</name>
<evidence type="ECO:0000256" key="1">
    <source>
        <dbReference type="SAM" id="Phobius"/>
    </source>
</evidence>
<organism evidence="2 3">
    <name type="scientific">Xanthomarina spongicola</name>
    <dbReference type="NCBI Taxonomy" id="570520"/>
    <lineage>
        <taxon>Bacteria</taxon>
        <taxon>Pseudomonadati</taxon>
        <taxon>Bacteroidota</taxon>
        <taxon>Flavobacteriia</taxon>
        <taxon>Flavobacteriales</taxon>
        <taxon>Flavobacteriaceae</taxon>
        <taxon>Xanthomarina</taxon>
    </lineage>
</organism>
<accession>A0A316DLA4</accession>
<comment type="caution">
    <text evidence="2">The sequence shown here is derived from an EMBL/GenBank/DDBJ whole genome shotgun (WGS) entry which is preliminary data.</text>
</comment>
<dbReference type="OrthoDB" id="821805at2"/>
<reference evidence="2 3" key="1">
    <citation type="submission" date="2018-05" db="EMBL/GenBank/DDBJ databases">
        <title>Genomic Encyclopedia of Archaeal and Bacterial Type Strains, Phase II (KMG-II): from individual species to whole genera.</title>
        <authorList>
            <person name="Goeker M."/>
        </authorList>
    </citation>
    <scope>NUCLEOTIDE SEQUENCE [LARGE SCALE GENOMIC DNA]</scope>
    <source>
        <strain evidence="2 3">DSM 22637</strain>
    </source>
</reference>
<gene>
    <name evidence="2" type="ORF">LX78_02605</name>
</gene>
<dbReference type="AlphaFoldDB" id="A0A316DLA4"/>
<evidence type="ECO:0000313" key="3">
    <source>
        <dbReference type="Proteomes" id="UP000245430"/>
    </source>
</evidence>
<dbReference type="InterPro" id="IPR045749">
    <property type="entry name" value="DUF6090"/>
</dbReference>
<evidence type="ECO:0000313" key="2">
    <source>
        <dbReference type="EMBL" id="PWK17503.1"/>
    </source>
</evidence>
<dbReference type="Proteomes" id="UP000245430">
    <property type="component" value="Unassembled WGS sequence"/>
</dbReference>
<proteinExistence type="predicted"/>
<keyword evidence="1" id="KW-0472">Membrane</keyword>
<keyword evidence="1" id="KW-0812">Transmembrane</keyword>